<proteinExistence type="predicted"/>
<evidence type="ECO:0000313" key="1">
    <source>
        <dbReference type="EMBL" id="PSR22005.1"/>
    </source>
</evidence>
<sequence>MTGVAIQNAGPGQTIQHWCSLCGQPFLYRFDEFYNSEQLRAVDRVCRDCFPKWVLTREAQTH</sequence>
<dbReference type="EMBL" id="PXYV01000023">
    <property type="protein sequence ID" value="PSR22005.1"/>
    <property type="molecule type" value="Genomic_DNA"/>
</dbReference>
<protein>
    <submittedName>
        <fullName evidence="1">Uncharacterized protein</fullName>
    </submittedName>
</protein>
<dbReference type="AlphaFoldDB" id="A0A2T2WIF3"/>
<accession>A0A2T2WIF3</accession>
<evidence type="ECO:0000313" key="2">
    <source>
        <dbReference type="Proteomes" id="UP000241848"/>
    </source>
</evidence>
<organism evidence="1 2">
    <name type="scientific">Sulfobacillus acidophilus</name>
    <dbReference type="NCBI Taxonomy" id="53633"/>
    <lineage>
        <taxon>Bacteria</taxon>
        <taxon>Bacillati</taxon>
        <taxon>Bacillota</taxon>
        <taxon>Clostridia</taxon>
        <taxon>Eubacteriales</taxon>
        <taxon>Clostridiales Family XVII. Incertae Sedis</taxon>
        <taxon>Sulfobacillus</taxon>
    </lineage>
</organism>
<name>A0A2T2WIF3_9FIRM</name>
<dbReference type="Proteomes" id="UP000241848">
    <property type="component" value="Unassembled WGS sequence"/>
</dbReference>
<gene>
    <name evidence="1" type="ORF">C7B45_08365</name>
</gene>
<comment type="caution">
    <text evidence="1">The sequence shown here is derived from an EMBL/GenBank/DDBJ whole genome shotgun (WGS) entry which is preliminary data.</text>
</comment>
<reference evidence="1 2" key="1">
    <citation type="journal article" date="2014" name="BMC Genomics">
        <title>Comparison of environmental and isolate Sulfobacillus genomes reveals diverse carbon, sulfur, nitrogen, and hydrogen metabolisms.</title>
        <authorList>
            <person name="Justice N.B."/>
            <person name="Norman A."/>
            <person name="Brown C.T."/>
            <person name="Singh A."/>
            <person name="Thomas B.C."/>
            <person name="Banfield J.F."/>
        </authorList>
    </citation>
    <scope>NUCLEOTIDE SEQUENCE [LARGE SCALE GENOMIC DNA]</scope>
    <source>
        <strain evidence="1">AMDSBA3</strain>
    </source>
</reference>